<reference evidence="4" key="1">
    <citation type="submission" date="2021-01" db="EMBL/GenBank/DDBJ databases">
        <title>Whole genome shotgun sequence of Dactylosporangium siamense NBRC 106093.</title>
        <authorList>
            <person name="Komaki H."/>
            <person name="Tamura T."/>
        </authorList>
    </citation>
    <scope>NUCLEOTIDE SEQUENCE</scope>
    <source>
        <strain evidence="4">NBRC 106093</strain>
    </source>
</reference>
<feature type="signal peptide" evidence="2">
    <location>
        <begin position="1"/>
        <end position="30"/>
    </location>
</feature>
<accession>A0A919PQH6</accession>
<evidence type="ECO:0000256" key="1">
    <source>
        <dbReference type="SAM" id="Coils"/>
    </source>
</evidence>
<sequence>MSSRHPGRRILAVLMTAAVLCGLSAAPATAEPGDDTGDEGSNASLAQVLDESTRAWIEAKDKFDASVKNQADLTAKLAATEAELAKVTDQVSAIAVAAYRTGPLTTFVALMDSGSPTGFAERAGSIDEIAHHNDNLLRDLNKLKKDQAAQKAALEAEVKLQQEQVAVMAAKKKEAEKGLSQAGGPSNGFVSANLPLAQPAPRNASGGWSSEGCKVKDPTTSGCITQRTLHAMQQAQAAGFKRFVSCYRPSGPYEHPKGRACDFSVQSAKGFGGVAAGEDKVYGANLATYFVKNADRLGVMYVIWFKQVWTPAVGWHHYSGVGGDPSSDHTNHVHLSML</sequence>
<dbReference type="Proteomes" id="UP000660611">
    <property type="component" value="Unassembled WGS sequence"/>
</dbReference>
<organism evidence="4 5">
    <name type="scientific">Dactylosporangium siamense</name>
    <dbReference type="NCBI Taxonomy" id="685454"/>
    <lineage>
        <taxon>Bacteria</taxon>
        <taxon>Bacillati</taxon>
        <taxon>Actinomycetota</taxon>
        <taxon>Actinomycetes</taxon>
        <taxon>Micromonosporales</taxon>
        <taxon>Micromonosporaceae</taxon>
        <taxon>Dactylosporangium</taxon>
    </lineage>
</organism>
<evidence type="ECO:0000259" key="3">
    <source>
        <dbReference type="Pfam" id="PF26571"/>
    </source>
</evidence>
<comment type="caution">
    <text evidence="4">The sequence shown here is derived from an EMBL/GenBank/DDBJ whole genome shotgun (WGS) entry which is preliminary data.</text>
</comment>
<name>A0A919PQH6_9ACTN</name>
<feature type="chain" id="PRO_5037525990" description="ARB-07466-like C-terminal domain-containing protein" evidence="2">
    <location>
        <begin position="31"/>
        <end position="338"/>
    </location>
</feature>
<evidence type="ECO:0000256" key="2">
    <source>
        <dbReference type="SAM" id="SignalP"/>
    </source>
</evidence>
<feature type="domain" description="ARB-07466-like C-terminal" evidence="3">
    <location>
        <begin position="221"/>
        <end position="329"/>
    </location>
</feature>
<evidence type="ECO:0000313" key="5">
    <source>
        <dbReference type="Proteomes" id="UP000660611"/>
    </source>
</evidence>
<gene>
    <name evidence="4" type="ORF">Dsi01nite_046810</name>
</gene>
<dbReference type="EMBL" id="BONQ01000073">
    <property type="protein sequence ID" value="GIG46640.1"/>
    <property type="molecule type" value="Genomic_DNA"/>
</dbReference>
<dbReference type="AlphaFoldDB" id="A0A919PQH6"/>
<protein>
    <recommendedName>
        <fullName evidence="3">ARB-07466-like C-terminal domain-containing protein</fullName>
    </recommendedName>
</protein>
<keyword evidence="2" id="KW-0732">Signal</keyword>
<proteinExistence type="predicted"/>
<keyword evidence="1" id="KW-0175">Coiled coil</keyword>
<dbReference type="InterPro" id="IPR058593">
    <property type="entry name" value="ARB_07466-like_C"/>
</dbReference>
<evidence type="ECO:0000313" key="4">
    <source>
        <dbReference type="EMBL" id="GIG46640.1"/>
    </source>
</evidence>
<dbReference type="RefSeq" id="WP_203848404.1">
    <property type="nucleotide sequence ID" value="NZ_BAAAVW010000015.1"/>
</dbReference>
<dbReference type="Pfam" id="PF26571">
    <property type="entry name" value="VldE"/>
    <property type="match status" value="1"/>
</dbReference>
<dbReference type="Gene3D" id="6.10.250.3150">
    <property type="match status" value="1"/>
</dbReference>
<keyword evidence="5" id="KW-1185">Reference proteome</keyword>
<feature type="coiled-coil region" evidence="1">
    <location>
        <begin position="126"/>
        <end position="171"/>
    </location>
</feature>